<gene>
    <name evidence="2" type="ORF">LCGC14_1485760</name>
</gene>
<dbReference type="PANTHER" id="PTHR12521">
    <property type="entry name" value="PROTEIN C6ORF130"/>
    <property type="match status" value="1"/>
</dbReference>
<comment type="caution">
    <text evidence="2">The sequence shown here is derived from an EMBL/GenBank/DDBJ whole genome shotgun (WGS) entry which is preliminary data.</text>
</comment>
<accession>A0A0F9J853</accession>
<reference evidence="2" key="1">
    <citation type="journal article" date="2015" name="Nature">
        <title>Complex archaea that bridge the gap between prokaryotes and eukaryotes.</title>
        <authorList>
            <person name="Spang A."/>
            <person name="Saw J.H."/>
            <person name="Jorgensen S.L."/>
            <person name="Zaremba-Niedzwiedzka K."/>
            <person name="Martijn J."/>
            <person name="Lind A.E."/>
            <person name="van Eijk R."/>
            <person name="Schleper C."/>
            <person name="Guy L."/>
            <person name="Ettema T.J."/>
        </authorList>
    </citation>
    <scope>NUCLEOTIDE SEQUENCE</scope>
</reference>
<organism evidence="2">
    <name type="scientific">marine sediment metagenome</name>
    <dbReference type="NCBI Taxonomy" id="412755"/>
    <lineage>
        <taxon>unclassified sequences</taxon>
        <taxon>metagenomes</taxon>
        <taxon>ecological metagenomes</taxon>
    </lineage>
</organism>
<dbReference type="AlphaFoldDB" id="A0A0F9J853"/>
<dbReference type="InterPro" id="IPR043472">
    <property type="entry name" value="Macro_dom-like"/>
</dbReference>
<dbReference type="Pfam" id="PF01661">
    <property type="entry name" value="Macro"/>
    <property type="match status" value="1"/>
</dbReference>
<dbReference type="EMBL" id="LAZR01010623">
    <property type="protein sequence ID" value="KKM65984.1"/>
    <property type="molecule type" value="Genomic_DNA"/>
</dbReference>
<name>A0A0F9J853_9ZZZZ</name>
<dbReference type="InterPro" id="IPR002589">
    <property type="entry name" value="Macro_dom"/>
</dbReference>
<dbReference type="SUPFAM" id="SSF52949">
    <property type="entry name" value="Macro domain-like"/>
    <property type="match status" value="1"/>
</dbReference>
<evidence type="ECO:0000313" key="2">
    <source>
        <dbReference type="EMBL" id="KKM65984.1"/>
    </source>
</evidence>
<dbReference type="Gene3D" id="3.40.220.10">
    <property type="entry name" value="Leucine Aminopeptidase, subunit E, domain 1"/>
    <property type="match status" value="1"/>
</dbReference>
<proteinExistence type="predicted"/>
<dbReference type="InterPro" id="IPR050892">
    <property type="entry name" value="ADP-ribose_metab_enzymes"/>
</dbReference>
<protein>
    <recommendedName>
        <fullName evidence="1">Macro domain-containing protein</fullName>
    </recommendedName>
</protein>
<evidence type="ECO:0000259" key="1">
    <source>
        <dbReference type="PROSITE" id="PS51154"/>
    </source>
</evidence>
<sequence>MITYKTGDLFESKMQTLVITVNCVGVMGKGIALECKKRWPHIYEEYRQLCKAGKIKPGECWSLGENNRILAFATKDNWRFSSELPWIEKGLKDFAMCYAYWGIHKIVFPALGCGNGGLDFVTQVKPLMEKYLRDLPIEIEIYEPR</sequence>
<dbReference type="GO" id="GO:0140291">
    <property type="term" value="P:peptidyl-glutamate ADP-deribosylation"/>
    <property type="evidence" value="ECO:0007669"/>
    <property type="project" value="TreeGrafter"/>
</dbReference>
<dbReference type="PANTHER" id="PTHR12521:SF0">
    <property type="entry name" value="ADP-RIBOSE GLYCOHYDROLASE OARD1"/>
    <property type="match status" value="1"/>
</dbReference>
<dbReference type="PROSITE" id="PS51154">
    <property type="entry name" value="MACRO"/>
    <property type="match status" value="1"/>
</dbReference>
<feature type="domain" description="Macro" evidence="1">
    <location>
        <begin position="1"/>
        <end position="145"/>
    </location>
</feature>